<dbReference type="PROSITE" id="PS51192">
    <property type="entry name" value="HELICASE_ATP_BIND_1"/>
    <property type="match status" value="1"/>
</dbReference>
<dbReference type="PANTHER" id="PTHR14074:SF16">
    <property type="entry name" value="ANTIVIRAL INNATE IMMUNE RESPONSE RECEPTOR RIG-I"/>
    <property type="match status" value="1"/>
</dbReference>
<proteinExistence type="predicted"/>
<keyword evidence="4" id="KW-1185">Reference proteome</keyword>
<dbReference type="GO" id="GO:0005737">
    <property type="term" value="C:cytoplasm"/>
    <property type="evidence" value="ECO:0007669"/>
    <property type="project" value="TreeGrafter"/>
</dbReference>
<reference evidence="4" key="1">
    <citation type="submission" date="2013-01" db="EMBL/GenBank/DDBJ databases">
        <title>Draft Genome Sequence of a Mulberry Tree, Morus notabilis C.K. Schneid.</title>
        <authorList>
            <person name="He N."/>
            <person name="Zhao S."/>
        </authorList>
    </citation>
    <scope>NUCLEOTIDE SEQUENCE</scope>
</reference>
<dbReference type="EMBL" id="KE343582">
    <property type="protein sequence ID" value="EXB36441.1"/>
    <property type="molecule type" value="Genomic_DNA"/>
</dbReference>
<dbReference type="eggNOG" id="KOG0701">
    <property type="taxonomic scope" value="Eukaryota"/>
</dbReference>
<dbReference type="InterPro" id="IPR014001">
    <property type="entry name" value="Helicase_ATP-bd"/>
</dbReference>
<dbReference type="AlphaFoldDB" id="W9R1L2"/>
<dbReference type="CDD" id="cd18034">
    <property type="entry name" value="DEXHc_dicer"/>
    <property type="match status" value="1"/>
</dbReference>
<dbReference type="PANTHER" id="PTHR14074">
    <property type="entry name" value="HELICASE WITH DEATH DOMAIN-RELATED"/>
    <property type="match status" value="1"/>
</dbReference>
<feature type="region of interest" description="Disordered" evidence="1">
    <location>
        <begin position="1"/>
        <end position="24"/>
    </location>
</feature>
<dbReference type="GO" id="GO:0003676">
    <property type="term" value="F:nucleic acid binding"/>
    <property type="evidence" value="ECO:0007669"/>
    <property type="project" value="InterPro"/>
</dbReference>
<dbReference type="SUPFAM" id="SSF52540">
    <property type="entry name" value="P-loop containing nucleoside triphosphate hydrolases"/>
    <property type="match status" value="1"/>
</dbReference>
<dbReference type="SMART" id="SM00487">
    <property type="entry name" value="DEXDc"/>
    <property type="match status" value="1"/>
</dbReference>
<dbReference type="Gene3D" id="3.40.50.300">
    <property type="entry name" value="P-loop containing nucleotide triphosphate hydrolases"/>
    <property type="match status" value="1"/>
</dbReference>
<gene>
    <name evidence="3" type="ORF">L484_010008</name>
</gene>
<evidence type="ECO:0000313" key="4">
    <source>
        <dbReference type="Proteomes" id="UP000030645"/>
    </source>
</evidence>
<dbReference type="STRING" id="981085.W9R1L2"/>
<accession>W9R1L2</accession>
<dbReference type="Pfam" id="PF00270">
    <property type="entry name" value="DEAD"/>
    <property type="match status" value="1"/>
</dbReference>
<evidence type="ECO:0000313" key="3">
    <source>
        <dbReference type="EMBL" id="EXB36441.1"/>
    </source>
</evidence>
<sequence>MAQRDAVLEPVGTESERTQKESSDPLSFARSYQVEAWEQGMKQNTIVFLETGSGKTLIASMLLRSYAAVLRKPSPFVAVFLVPKDVLVSQQAKALEKDTGLKVGTYSGGTQTDFWNSNMWKQAIEKNEVLVMTPEILLNSLRHAFFKFSVIKGLVFDECHHARGNHPYALIMKVYTCVSESVLAEFIPFPTLTFKFYEQMDSQHPFSTNLADQLRILREQYELSLNNLDLDENDTESIRKDLLKGSSALIYCLDKLGIWLAMKVSFRECS</sequence>
<evidence type="ECO:0000256" key="1">
    <source>
        <dbReference type="SAM" id="MobiDB-lite"/>
    </source>
</evidence>
<dbReference type="InterPro" id="IPR027417">
    <property type="entry name" value="P-loop_NTPase"/>
</dbReference>
<name>W9R1L2_9ROSA</name>
<dbReference type="GO" id="GO:0005524">
    <property type="term" value="F:ATP binding"/>
    <property type="evidence" value="ECO:0007669"/>
    <property type="project" value="InterPro"/>
</dbReference>
<feature type="compositionally biased region" description="Basic and acidic residues" evidence="1">
    <location>
        <begin position="14"/>
        <end position="23"/>
    </location>
</feature>
<evidence type="ECO:0000259" key="2">
    <source>
        <dbReference type="PROSITE" id="PS51192"/>
    </source>
</evidence>
<protein>
    <submittedName>
        <fullName evidence="3">Endoribonuclease Dicer-2-like protein</fullName>
    </submittedName>
</protein>
<dbReference type="InterPro" id="IPR051363">
    <property type="entry name" value="RLR_Helicase"/>
</dbReference>
<feature type="domain" description="Helicase ATP-binding" evidence="2">
    <location>
        <begin position="36"/>
        <end position="172"/>
    </location>
</feature>
<dbReference type="Proteomes" id="UP000030645">
    <property type="component" value="Unassembled WGS sequence"/>
</dbReference>
<dbReference type="InterPro" id="IPR011545">
    <property type="entry name" value="DEAD/DEAH_box_helicase_dom"/>
</dbReference>
<organism evidence="3 4">
    <name type="scientific">Morus notabilis</name>
    <dbReference type="NCBI Taxonomy" id="981085"/>
    <lineage>
        <taxon>Eukaryota</taxon>
        <taxon>Viridiplantae</taxon>
        <taxon>Streptophyta</taxon>
        <taxon>Embryophyta</taxon>
        <taxon>Tracheophyta</taxon>
        <taxon>Spermatophyta</taxon>
        <taxon>Magnoliopsida</taxon>
        <taxon>eudicotyledons</taxon>
        <taxon>Gunneridae</taxon>
        <taxon>Pentapetalae</taxon>
        <taxon>rosids</taxon>
        <taxon>fabids</taxon>
        <taxon>Rosales</taxon>
        <taxon>Moraceae</taxon>
        <taxon>Moreae</taxon>
        <taxon>Morus</taxon>
    </lineage>
</organism>